<dbReference type="EMBL" id="FNSL01000001">
    <property type="protein sequence ID" value="SEB55869.1"/>
    <property type="molecule type" value="Genomic_DNA"/>
</dbReference>
<dbReference type="SUPFAM" id="SSF54593">
    <property type="entry name" value="Glyoxalase/Bleomycin resistance protein/Dihydroxybiphenyl dioxygenase"/>
    <property type="match status" value="1"/>
</dbReference>
<dbReference type="Proteomes" id="UP000199064">
    <property type="component" value="Unassembled WGS sequence"/>
</dbReference>
<dbReference type="InterPro" id="IPR029068">
    <property type="entry name" value="Glyas_Bleomycin-R_OHBP_Dase"/>
</dbReference>
<sequence length="120" mass="12879">MISYITLGCRDLKLAESFYSPIMNKMGGTPAYRTDRLLAWSLGGNGPLLVVNLPFDGEVATYGNGGMVAFKVESQESVMALHSLAIELGGVDEGAPGPRGKSFYGAYVRDLDGNKLNFHC</sequence>
<evidence type="ECO:0000313" key="2">
    <source>
        <dbReference type="EMBL" id="SEB55869.1"/>
    </source>
</evidence>
<accession>A0A1H4KBE9</accession>
<organism evidence="2 3">
    <name type="scientific">Nitratireductor aquibiodomus</name>
    <dbReference type="NCBI Taxonomy" id="204799"/>
    <lineage>
        <taxon>Bacteria</taxon>
        <taxon>Pseudomonadati</taxon>
        <taxon>Pseudomonadota</taxon>
        <taxon>Alphaproteobacteria</taxon>
        <taxon>Hyphomicrobiales</taxon>
        <taxon>Phyllobacteriaceae</taxon>
        <taxon>Nitratireductor</taxon>
    </lineage>
</organism>
<dbReference type="CDD" id="cd07262">
    <property type="entry name" value="VOC_like"/>
    <property type="match status" value="1"/>
</dbReference>
<dbReference type="PANTHER" id="PTHR35006">
    <property type="entry name" value="GLYOXALASE FAMILY PROTEIN (AFU_ORTHOLOGUE AFUA_5G14830)"/>
    <property type="match status" value="1"/>
</dbReference>
<name>A0A1H4KBE9_9HYPH</name>
<dbReference type="RefSeq" id="WP_025031377.1">
    <property type="nucleotide sequence ID" value="NZ_FNSL01000001.1"/>
</dbReference>
<dbReference type="PROSITE" id="PS51819">
    <property type="entry name" value="VOC"/>
    <property type="match status" value="1"/>
</dbReference>
<evidence type="ECO:0000259" key="1">
    <source>
        <dbReference type="PROSITE" id="PS51819"/>
    </source>
</evidence>
<dbReference type="PANTHER" id="PTHR35006:SF2">
    <property type="entry name" value="GLYOXALASE FAMILY PROTEIN (AFU_ORTHOLOGUE AFUA_5G14830)"/>
    <property type="match status" value="1"/>
</dbReference>
<evidence type="ECO:0000313" key="3">
    <source>
        <dbReference type="Proteomes" id="UP000199064"/>
    </source>
</evidence>
<dbReference type="AlphaFoldDB" id="A0A1H4KBE9"/>
<proteinExistence type="predicted"/>
<reference evidence="3" key="1">
    <citation type="submission" date="2016-10" db="EMBL/GenBank/DDBJ databases">
        <authorList>
            <person name="Varghese N."/>
            <person name="Submissions S."/>
        </authorList>
    </citation>
    <scope>NUCLEOTIDE SEQUENCE [LARGE SCALE GENOMIC DNA]</scope>
    <source>
        <strain evidence="3">ES.061</strain>
    </source>
</reference>
<gene>
    <name evidence="2" type="ORF">SAMN05216452_2121</name>
</gene>
<feature type="domain" description="VOC" evidence="1">
    <location>
        <begin position="1"/>
        <end position="120"/>
    </location>
</feature>
<dbReference type="Gene3D" id="3.10.180.10">
    <property type="entry name" value="2,3-Dihydroxybiphenyl 1,2-Dioxygenase, domain 1"/>
    <property type="match status" value="1"/>
</dbReference>
<dbReference type="InterPro" id="IPR037523">
    <property type="entry name" value="VOC_core"/>
</dbReference>
<keyword evidence="3" id="KW-1185">Reference proteome</keyword>
<protein>
    <recommendedName>
        <fullName evidence="1">VOC domain-containing protein</fullName>
    </recommendedName>
</protein>